<proteinExistence type="predicted"/>
<evidence type="ECO:0000313" key="1">
    <source>
        <dbReference type="EMBL" id="ANH82035.1"/>
    </source>
</evidence>
<organism evidence="1 2">
    <name type="scientific">Niabella ginsenosidivorans</name>
    <dbReference type="NCBI Taxonomy" id="1176587"/>
    <lineage>
        <taxon>Bacteria</taxon>
        <taxon>Pseudomonadati</taxon>
        <taxon>Bacteroidota</taxon>
        <taxon>Chitinophagia</taxon>
        <taxon>Chitinophagales</taxon>
        <taxon>Chitinophagaceae</taxon>
        <taxon>Niabella</taxon>
    </lineage>
</organism>
<gene>
    <name evidence="1" type="ORF">A8C56_14595</name>
</gene>
<dbReference type="KEGG" id="nia:A8C56_14595"/>
<keyword evidence="2" id="KW-1185">Reference proteome</keyword>
<sequence length="70" mass="8057">MPQQQESRSTAHITQLRCYFHHSNAAALIPCKGILKAGAFKWMIFCLQWIILWSASVQIRQGYQMLFTTG</sequence>
<dbReference type="Proteomes" id="UP000077667">
    <property type="component" value="Chromosome"/>
</dbReference>
<evidence type="ECO:0000313" key="2">
    <source>
        <dbReference type="Proteomes" id="UP000077667"/>
    </source>
</evidence>
<reference evidence="1 2" key="1">
    <citation type="submission" date="2016-05" db="EMBL/GenBank/DDBJ databases">
        <title>Niabella ginsenosidivorans BS26 whole genome sequencing.</title>
        <authorList>
            <person name="Im W.T."/>
            <person name="Siddiqi M.Z."/>
        </authorList>
    </citation>
    <scope>NUCLEOTIDE SEQUENCE [LARGE SCALE GENOMIC DNA]</scope>
    <source>
        <strain evidence="1 2">BS26</strain>
    </source>
</reference>
<protein>
    <submittedName>
        <fullName evidence="1">Uncharacterized protein</fullName>
    </submittedName>
</protein>
<dbReference type="AlphaFoldDB" id="A0A1A9I3Z3"/>
<name>A0A1A9I3Z3_9BACT</name>
<accession>A0A1A9I3Z3</accession>
<dbReference type="EMBL" id="CP015772">
    <property type="protein sequence ID" value="ANH82035.1"/>
    <property type="molecule type" value="Genomic_DNA"/>
</dbReference>